<sequence>MNSEDPKLEEIAKKHKKLFETFSINPGGYIINENEFFFVIYERRKINGYAVISPQAPDEIVDYKEALEWLLKYARFSSSLLKHAGFRADISMFSFEEVYSFLKEVTEKVNFDEIELFLDCKYLVEFILDKQKELVDKYNRFYAEQEKVHDGTIEHFTQKDTLDLLEFMGEFEYIQYKQLYTQYQTIDKFKQVFEISKSNPEIKSYSNRDIQVYLSEFSTGKAEFHKELQEITYQENMHLLTKEEFIKVVKRVALETTEKVKRKTLKKLRYPKF</sequence>
<keyword evidence="2" id="KW-1185">Reference proteome</keyword>
<dbReference type="Proteomes" id="UP000050331">
    <property type="component" value="Chromosome"/>
</dbReference>
<evidence type="ECO:0000313" key="2">
    <source>
        <dbReference type="Proteomes" id="UP000050331"/>
    </source>
</evidence>
<dbReference type="EMBL" id="CP013862">
    <property type="protein sequence ID" value="ALX47192.1"/>
    <property type="molecule type" value="Genomic_DNA"/>
</dbReference>
<dbReference type="AlphaFoldDB" id="A0A0U4DPF5"/>
<dbReference type="KEGG" id="lao:AOX59_00405"/>
<protein>
    <submittedName>
        <fullName evidence="1">Uncharacterized protein</fullName>
    </submittedName>
</protein>
<dbReference type="OrthoDB" id="2966342at2"/>
<evidence type="ECO:0000313" key="1">
    <source>
        <dbReference type="EMBL" id="ALX47192.1"/>
    </source>
</evidence>
<reference evidence="1 2" key="1">
    <citation type="submission" date="2016-01" db="EMBL/GenBank/DDBJ databases">
        <title>Complete genome sequence of strain Lentibacillus amyloliquefaciens LAM0015T isolated from saline sediment.</title>
        <authorList>
            <person name="Wang J.-L."/>
            <person name="He M.-X."/>
        </authorList>
    </citation>
    <scope>NUCLEOTIDE SEQUENCE [LARGE SCALE GENOMIC DNA]</scope>
    <source>
        <strain evidence="1 2">LAM0015</strain>
    </source>
</reference>
<proteinExistence type="predicted"/>
<name>A0A0U4DPF5_9BACI</name>
<accession>A0A0U4DPF5</accession>
<organism evidence="1 2">
    <name type="scientific">Lentibacillus amyloliquefaciens</name>
    <dbReference type="NCBI Taxonomy" id="1472767"/>
    <lineage>
        <taxon>Bacteria</taxon>
        <taxon>Bacillati</taxon>
        <taxon>Bacillota</taxon>
        <taxon>Bacilli</taxon>
        <taxon>Bacillales</taxon>
        <taxon>Bacillaceae</taxon>
        <taxon>Lentibacillus</taxon>
    </lineage>
</organism>
<gene>
    <name evidence="1" type="ORF">AOX59_00405</name>
</gene>
<dbReference type="RefSeq" id="WP_068440215.1">
    <property type="nucleotide sequence ID" value="NZ_CP013862.1"/>
</dbReference>
<dbReference type="STRING" id="1472767.AOX59_00405"/>